<protein>
    <submittedName>
        <fullName evidence="1">Uncharacterized protein</fullName>
    </submittedName>
</protein>
<name>A0A453I072_AEGTS</name>
<sequence length="55" mass="6056">MASDVPMTPELEQIDGEIQDIFRALQNGGSTCYLGAVLSAYALRERRVSVVELEL</sequence>
<organism evidence="1 2">
    <name type="scientific">Aegilops tauschii subsp. strangulata</name>
    <name type="common">Goatgrass</name>
    <dbReference type="NCBI Taxonomy" id="200361"/>
    <lineage>
        <taxon>Eukaryota</taxon>
        <taxon>Viridiplantae</taxon>
        <taxon>Streptophyta</taxon>
        <taxon>Embryophyta</taxon>
        <taxon>Tracheophyta</taxon>
        <taxon>Spermatophyta</taxon>
        <taxon>Magnoliopsida</taxon>
        <taxon>Liliopsida</taxon>
        <taxon>Poales</taxon>
        <taxon>Poaceae</taxon>
        <taxon>BOP clade</taxon>
        <taxon>Pooideae</taxon>
        <taxon>Triticodae</taxon>
        <taxon>Triticeae</taxon>
        <taxon>Triticinae</taxon>
        <taxon>Aegilops</taxon>
    </lineage>
</organism>
<dbReference type="Gramene" id="AET4Gv20379300.14">
    <property type="protein sequence ID" value="AET4Gv20379300.14"/>
    <property type="gene ID" value="AET4Gv20379300"/>
</dbReference>
<reference evidence="1" key="4">
    <citation type="submission" date="2019-03" db="UniProtKB">
        <authorList>
            <consortium name="EnsemblPlants"/>
        </authorList>
    </citation>
    <scope>IDENTIFICATION</scope>
</reference>
<reference evidence="2" key="1">
    <citation type="journal article" date="2014" name="Science">
        <title>Ancient hybridizations among the ancestral genomes of bread wheat.</title>
        <authorList>
            <consortium name="International Wheat Genome Sequencing Consortium,"/>
            <person name="Marcussen T."/>
            <person name="Sandve S.R."/>
            <person name="Heier L."/>
            <person name="Spannagl M."/>
            <person name="Pfeifer M."/>
            <person name="Jakobsen K.S."/>
            <person name="Wulff B.B."/>
            <person name="Steuernagel B."/>
            <person name="Mayer K.F."/>
            <person name="Olsen O.A."/>
        </authorList>
    </citation>
    <scope>NUCLEOTIDE SEQUENCE [LARGE SCALE GENOMIC DNA]</scope>
    <source>
        <strain evidence="2">cv. AL8/78</strain>
    </source>
</reference>
<dbReference type="Proteomes" id="UP000015105">
    <property type="component" value="Chromosome 4D"/>
</dbReference>
<proteinExistence type="predicted"/>
<reference evidence="1" key="3">
    <citation type="journal article" date="2017" name="Nature">
        <title>Genome sequence of the progenitor of the wheat D genome Aegilops tauschii.</title>
        <authorList>
            <person name="Luo M.C."/>
            <person name="Gu Y.Q."/>
            <person name="Puiu D."/>
            <person name="Wang H."/>
            <person name="Twardziok S.O."/>
            <person name="Deal K.R."/>
            <person name="Huo N."/>
            <person name="Zhu T."/>
            <person name="Wang L."/>
            <person name="Wang Y."/>
            <person name="McGuire P.E."/>
            <person name="Liu S."/>
            <person name="Long H."/>
            <person name="Ramasamy R.K."/>
            <person name="Rodriguez J.C."/>
            <person name="Van S.L."/>
            <person name="Yuan L."/>
            <person name="Wang Z."/>
            <person name="Xia Z."/>
            <person name="Xiao L."/>
            <person name="Anderson O.D."/>
            <person name="Ouyang S."/>
            <person name="Liang Y."/>
            <person name="Zimin A.V."/>
            <person name="Pertea G."/>
            <person name="Qi P."/>
            <person name="Bennetzen J.L."/>
            <person name="Dai X."/>
            <person name="Dawson M.W."/>
            <person name="Muller H.G."/>
            <person name="Kugler K."/>
            <person name="Rivarola-Duarte L."/>
            <person name="Spannagl M."/>
            <person name="Mayer K.F.X."/>
            <person name="Lu F.H."/>
            <person name="Bevan M.W."/>
            <person name="Leroy P."/>
            <person name="Li P."/>
            <person name="You F.M."/>
            <person name="Sun Q."/>
            <person name="Liu Z."/>
            <person name="Lyons E."/>
            <person name="Wicker T."/>
            <person name="Salzberg S.L."/>
            <person name="Devos K.M."/>
            <person name="Dvorak J."/>
        </authorList>
    </citation>
    <scope>NUCLEOTIDE SEQUENCE [LARGE SCALE GENOMIC DNA]</scope>
    <source>
        <strain evidence="1">cv. AL8/78</strain>
    </source>
</reference>
<reference evidence="2" key="2">
    <citation type="journal article" date="2017" name="Nat. Plants">
        <title>The Aegilops tauschii genome reveals multiple impacts of transposons.</title>
        <authorList>
            <person name="Zhao G."/>
            <person name="Zou C."/>
            <person name="Li K."/>
            <person name="Wang K."/>
            <person name="Li T."/>
            <person name="Gao L."/>
            <person name="Zhang X."/>
            <person name="Wang H."/>
            <person name="Yang Z."/>
            <person name="Liu X."/>
            <person name="Jiang W."/>
            <person name="Mao L."/>
            <person name="Kong X."/>
            <person name="Jiao Y."/>
            <person name="Jia J."/>
        </authorList>
    </citation>
    <scope>NUCLEOTIDE SEQUENCE [LARGE SCALE GENOMIC DNA]</scope>
    <source>
        <strain evidence="2">cv. AL8/78</strain>
    </source>
</reference>
<dbReference type="EnsemblPlants" id="AET4Gv20379300.14">
    <property type="protein sequence ID" value="AET4Gv20379300.14"/>
    <property type="gene ID" value="AET4Gv20379300"/>
</dbReference>
<keyword evidence="2" id="KW-1185">Reference proteome</keyword>
<dbReference type="AlphaFoldDB" id="A0A453I072"/>
<evidence type="ECO:0000313" key="1">
    <source>
        <dbReference type="EnsemblPlants" id="AET4Gv20379300.14"/>
    </source>
</evidence>
<accession>A0A453I072</accession>
<evidence type="ECO:0000313" key="2">
    <source>
        <dbReference type="Proteomes" id="UP000015105"/>
    </source>
</evidence>
<reference evidence="1" key="5">
    <citation type="journal article" date="2021" name="G3 (Bethesda)">
        <title>Aegilops tauschii genome assembly Aet v5.0 features greater sequence contiguity and improved annotation.</title>
        <authorList>
            <person name="Wang L."/>
            <person name="Zhu T."/>
            <person name="Rodriguez J.C."/>
            <person name="Deal K.R."/>
            <person name="Dubcovsky J."/>
            <person name="McGuire P.E."/>
            <person name="Lux T."/>
            <person name="Spannagl M."/>
            <person name="Mayer K.F.X."/>
            <person name="Baldrich P."/>
            <person name="Meyers B.C."/>
            <person name="Huo N."/>
            <person name="Gu Y.Q."/>
            <person name="Zhou H."/>
            <person name="Devos K.M."/>
            <person name="Bennetzen J.L."/>
            <person name="Unver T."/>
            <person name="Budak H."/>
            <person name="Gulick P.J."/>
            <person name="Galiba G."/>
            <person name="Kalapos B."/>
            <person name="Nelson D.R."/>
            <person name="Li P."/>
            <person name="You F.M."/>
            <person name="Luo M.C."/>
            <person name="Dvorak J."/>
        </authorList>
    </citation>
    <scope>NUCLEOTIDE SEQUENCE [LARGE SCALE GENOMIC DNA]</scope>
    <source>
        <strain evidence="1">cv. AL8/78</strain>
    </source>
</reference>